<feature type="transmembrane region" description="Helical" evidence="2">
    <location>
        <begin position="500"/>
        <end position="521"/>
    </location>
</feature>
<feature type="compositionally biased region" description="Low complexity" evidence="1">
    <location>
        <begin position="59"/>
        <end position="69"/>
    </location>
</feature>
<reference evidence="3 4" key="1">
    <citation type="journal article" date="1996" name="Mol. Microbiol.">
        <title>A set of ordered cosmids and a detailed genetic and physical map for the 8 Mb Streptomyces coelicolor A3(2) chromosome.</title>
        <authorList>
            <person name="Redenbach M."/>
            <person name="Kieser H.M."/>
            <person name="Denapaite D."/>
            <person name="Eichner A."/>
            <person name="Cullum J."/>
            <person name="Kinashi H."/>
            <person name="Hopwood D.A."/>
        </authorList>
    </citation>
    <scope>NUCLEOTIDE SEQUENCE [LARGE SCALE GENOMIC DNA]</scope>
    <source>
        <strain evidence="4">ATCC BAA-471 / A3(2) / M145</strain>
    </source>
</reference>
<gene>
    <name evidence="3" type="ordered locus">SCO6657</name>
    <name evidence="3" type="ORF">SC5A7.07c</name>
</gene>
<proteinExistence type="predicted"/>
<evidence type="ECO:0000313" key="3">
    <source>
        <dbReference type="EMBL" id="CAA19936.1"/>
    </source>
</evidence>
<feature type="region of interest" description="Disordered" evidence="1">
    <location>
        <begin position="1"/>
        <end position="26"/>
    </location>
</feature>
<feature type="region of interest" description="Disordered" evidence="1">
    <location>
        <begin position="43"/>
        <end position="83"/>
    </location>
</feature>
<dbReference type="OrthoDB" id="5194370at2"/>
<keyword evidence="4" id="KW-1185">Reference proteome</keyword>
<dbReference type="PIR" id="T35156">
    <property type="entry name" value="T35156"/>
</dbReference>
<feature type="compositionally biased region" description="Polar residues" evidence="1">
    <location>
        <begin position="8"/>
        <end position="19"/>
    </location>
</feature>
<dbReference type="KEGG" id="sco:SCO6657"/>
<dbReference type="EMBL" id="AL645882">
    <property type="protein sequence ID" value="CAA19936.1"/>
    <property type="molecule type" value="Genomic_DNA"/>
</dbReference>
<keyword evidence="2" id="KW-1133">Transmembrane helix</keyword>
<dbReference type="PATRIC" id="fig|100226.15.peg.6763"/>
<dbReference type="PhylomeDB" id="O88013"/>
<keyword evidence="2" id="KW-0812">Transmembrane</keyword>
<evidence type="ECO:0000313" key="4">
    <source>
        <dbReference type="Proteomes" id="UP000001973"/>
    </source>
</evidence>
<dbReference type="eggNOG" id="COG2911">
    <property type="taxonomic scope" value="Bacteria"/>
</dbReference>
<keyword evidence="2" id="KW-0472">Membrane</keyword>
<reference evidence="3 4" key="2">
    <citation type="journal article" date="2002" name="Nature">
        <title>Complete genome sequence of the model actinomycete Streptomyces coelicolor A3(2).</title>
        <authorList>
            <person name="Bentley S.D."/>
            <person name="Chater K.F."/>
            <person name="Cerdeno-Tarraga A.M."/>
            <person name="Challis G.L."/>
            <person name="Thomson N.R."/>
            <person name="James K.D."/>
            <person name="Harris D.E."/>
            <person name="Quail M.A."/>
            <person name="Kieser H."/>
            <person name="Harper D."/>
            <person name="Bateman A."/>
            <person name="Brown S."/>
            <person name="Chandra G."/>
            <person name="Chen C.W."/>
            <person name="Collins M."/>
            <person name="Cronin A."/>
            <person name="Fraser A."/>
            <person name="Goble A."/>
            <person name="Hidalgo J."/>
            <person name="Hornsby T."/>
            <person name="Howarth S."/>
            <person name="Huang C.H."/>
            <person name="Kieser T."/>
            <person name="Larke L."/>
            <person name="Murphy L."/>
            <person name="Oliver K."/>
            <person name="O'Neil S."/>
            <person name="Rabbinowitsch E."/>
            <person name="Rajandream M.A."/>
            <person name="Rutherford K."/>
            <person name="Rutter S."/>
            <person name="Seeger K."/>
            <person name="Saunders D."/>
            <person name="Sharp S."/>
            <person name="Squares R."/>
            <person name="Squares S."/>
            <person name="Taylor K."/>
            <person name="Warren T."/>
            <person name="Wietzorrek A."/>
            <person name="Woodward J."/>
            <person name="Barrell B.G."/>
            <person name="Parkhill J."/>
            <person name="Hopwood D.A."/>
        </authorList>
    </citation>
    <scope>NUCLEOTIDE SEQUENCE [LARGE SCALE GENOMIC DNA]</scope>
    <source>
        <strain evidence="4">ATCC BAA-471 / A3(2) / M145</strain>
    </source>
</reference>
<dbReference type="AlphaFoldDB" id="O88013"/>
<dbReference type="STRING" id="100226.gene:17764315"/>
<dbReference type="PaxDb" id="100226-SCO6657"/>
<organism evidence="3 4">
    <name type="scientific">Streptomyces coelicolor (strain ATCC BAA-471 / A3(2) / M145)</name>
    <dbReference type="NCBI Taxonomy" id="100226"/>
    <lineage>
        <taxon>Bacteria</taxon>
        <taxon>Bacillati</taxon>
        <taxon>Actinomycetota</taxon>
        <taxon>Actinomycetes</taxon>
        <taxon>Kitasatosporales</taxon>
        <taxon>Streptomycetaceae</taxon>
        <taxon>Streptomyces</taxon>
        <taxon>Streptomyces albidoflavus group</taxon>
    </lineage>
</organism>
<evidence type="ECO:0000256" key="1">
    <source>
        <dbReference type="SAM" id="MobiDB-lite"/>
    </source>
</evidence>
<name>O88013_STRCO</name>
<accession>O88013</accession>
<dbReference type="HOGENOM" id="CLU_023173_0_0_11"/>
<evidence type="ECO:0000256" key="2">
    <source>
        <dbReference type="SAM" id="Phobius"/>
    </source>
</evidence>
<sequence>MGGPESALTCSAGSGQSPSLMEINDLTPAESRLWRAFASGTDVDFRATNPPAPGSSATDPSGGADPSGADSDDPARGDTWGPERTVRASVLRSLLLDGPREDGRVAALSLAGARVTGRLDVQYATVDHPVRLRHCHFDEAPRFYGARLRELNLSESVLPGLISHAVRVEGVLRLTRARFSGTVRLAGAEVTGSLYLESTRIEAPDTEGPVLQLNQAVLGADLWAPGLRTAGEVRLTGARVAGTVNLNDAVLDRPGGTAVHAETLATEADVLLRRADVRGRLELRGARIPGRLDLSHARLANAGNTALRASSCVIGELWLREGPAVQGALNLRRAQVDVLFLQPEVVPAWVQLNDLTYTSLIPHEPAGRRLPMLEKGDRYLPFTYEQLTAAYRRIGDDDAARLVQLAKQRRRRRTLPWYGRLWGHLQDIAVGYGFRPLRAGGWLLSLLAVGSVVYGLHHPPPLKPQEAPGFNPVFYTLDLLLPVISFGQESAFSPQGGYQTLSYVLVITGWILATTVITGLTRTVSRQ</sequence>
<dbReference type="Proteomes" id="UP000001973">
    <property type="component" value="Chromosome"/>
</dbReference>
<dbReference type="EMBL" id="AL939128">
    <property type="protein sequence ID" value="CAA19936.1"/>
    <property type="molecule type" value="Genomic_DNA"/>
</dbReference>
<dbReference type="Gene3D" id="2.160.20.80">
    <property type="entry name" value="E3 ubiquitin-protein ligase SopA"/>
    <property type="match status" value="1"/>
</dbReference>
<protein>
    <submittedName>
        <fullName evidence="3">Membrane protein</fullName>
    </submittedName>
</protein>
<dbReference type="InParanoid" id="O88013"/>